<dbReference type="InterPro" id="IPR057207">
    <property type="entry name" value="FBXL15_LRR"/>
</dbReference>
<protein>
    <recommendedName>
        <fullName evidence="3">F-box domain-containing protein</fullName>
    </recommendedName>
</protein>
<comment type="caution">
    <text evidence="4">The sequence shown here is derived from an EMBL/GenBank/DDBJ whole genome shotgun (WGS) entry which is preliminary data.</text>
</comment>
<evidence type="ECO:0000313" key="5">
    <source>
        <dbReference type="Proteomes" id="UP001306508"/>
    </source>
</evidence>
<accession>A0AAN8A7U9</accession>
<reference evidence="5" key="1">
    <citation type="submission" date="2023-07" db="EMBL/GenBank/DDBJ databases">
        <title>A draft genome of Kazachstania heterogenica Y-27499.</title>
        <authorList>
            <person name="Donic C."/>
            <person name="Kralova J.S."/>
            <person name="Fidel L."/>
            <person name="Ben-Dor S."/>
            <person name="Jung S."/>
        </authorList>
    </citation>
    <scope>NUCLEOTIDE SEQUENCE [LARGE SCALE GENOMIC DNA]</scope>
    <source>
        <strain evidence="5">Y27499</strain>
    </source>
</reference>
<keyword evidence="1" id="KW-0175">Coiled coil</keyword>
<dbReference type="InterPro" id="IPR006553">
    <property type="entry name" value="Leu-rich_rpt_Cys-con_subtyp"/>
</dbReference>
<evidence type="ECO:0000256" key="1">
    <source>
        <dbReference type="SAM" id="Coils"/>
    </source>
</evidence>
<dbReference type="Pfam" id="PF12937">
    <property type="entry name" value="F-box-like"/>
    <property type="match status" value="1"/>
</dbReference>
<dbReference type="PANTHER" id="PTHR13318">
    <property type="entry name" value="PARTNER OF PAIRED, ISOFORM B-RELATED"/>
    <property type="match status" value="1"/>
</dbReference>
<dbReference type="GO" id="GO:0031146">
    <property type="term" value="P:SCF-dependent proteasomal ubiquitin-dependent protein catabolic process"/>
    <property type="evidence" value="ECO:0007669"/>
    <property type="project" value="TreeGrafter"/>
</dbReference>
<proteinExistence type="predicted"/>
<feature type="compositionally biased region" description="Basic and acidic residues" evidence="2">
    <location>
        <begin position="1033"/>
        <end position="1042"/>
    </location>
</feature>
<dbReference type="InterPro" id="IPR036047">
    <property type="entry name" value="F-box-like_dom_sf"/>
</dbReference>
<evidence type="ECO:0000313" key="4">
    <source>
        <dbReference type="EMBL" id="KAK5781487.1"/>
    </source>
</evidence>
<feature type="region of interest" description="Disordered" evidence="2">
    <location>
        <begin position="1013"/>
        <end position="1042"/>
    </location>
</feature>
<evidence type="ECO:0000259" key="3">
    <source>
        <dbReference type="PROSITE" id="PS50181"/>
    </source>
</evidence>
<keyword evidence="5" id="KW-1185">Reference proteome</keyword>
<gene>
    <name evidence="4" type="ORF">RI543_001035</name>
</gene>
<dbReference type="GO" id="GO:0019005">
    <property type="term" value="C:SCF ubiquitin ligase complex"/>
    <property type="evidence" value="ECO:0007669"/>
    <property type="project" value="TreeGrafter"/>
</dbReference>
<dbReference type="Proteomes" id="UP001306508">
    <property type="component" value="Unassembled WGS sequence"/>
</dbReference>
<feature type="coiled-coil region" evidence="1">
    <location>
        <begin position="876"/>
        <end position="903"/>
    </location>
</feature>
<feature type="compositionally biased region" description="Polar residues" evidence="2">
    <location>
        <begin position="1013"/>
        <end position="1031"/>
    </location>
</feature>
<dbReference type="InterPro" id="IPR032675">
    <property type="entry name" value="LRR_dom_sf"/>
</dbReference>
<dbReference type="InterPro" id="IPR001810">
    <property type="entry name" value="F-box_dom"/>
</dbReference>
<dbReference type="PANTHER" id="PTHR13318:SF247">
    <property type="entry name" value="GH16156P"/>
    <property type="match status" value="1"/>
</dbReference>
<feature type="domain" description="F-box" evidence="3">
    <location>
        <begin position="229"/>
        <end position="276"/>
    </location>
</feature>
<dbReference type="PROSITE" id="PS50181">
    <property type="entry name" value="FBOX"/>
    <property type="match status" value="1"/>
</dbReference>
<dbReference type="Gene3D" id="3.80.10.10">
    <property type="entry name" value="Ribonuclease Inhibitor"/>
    <property type="match status" value="3"/>
</dbReference>
<evidence type="ECO:0000256" key="2">
    <source>
        <dbReference type="SAM" id="MobiDB-lite"/>
    </source>
</evidence>
<name>A0AAN8A7U9_9SACH</name>
<sequence>MSMHQSEENRDVDMVDVINNPSTIVHTLNNDARHDHMEEAKELLLHYNQPLIDISLYAPYLTESDIENIKLFQSAFDEKIKLCFETIDNRRKEKIEQIEQHQMMLMSMGYINNPDLIHRINVLQKISLRAMETETVALQKLRVKIADIVNDFKGHLEVYIRARRENHQIENFPLQHQSYLNRLDMNEFVMPFENTEPQLMPTNVYQSKTTTNDDQVLQQLFLRKSNNSTFPLHKLPSEILHLVLDKLTSKSEIVNLLTVCKLWALIIVKILYYRPHINKKSQLDLFLRTMKLDSKDTMFNYRLMIKRLNFSFVGDYLYDDYLYYFVGCFNLERLTLVFCKHITSRPVAAVLTGCKYLQSVDITGIKEIYDDVFLTLADSCKRVQGFYVPSAGNISFYALQMFTSSVPMLKRVKITSNTLMDDKLLEIMADKCPILVEVDITNSVNVTDKGLIKLFLKLNQLREFRITHNSKITDRVFLELVKKLQQLPALRLVDFSSCENITDRTIEKLVDLSPKLRNIFLGKCSRVTDASLFNLARLGKNLQTVHFGHCFNITDQGVRVLVQSCPRIQYVDFACCTNLTNRTLYELADLVKLKRIGLVKCSQMTDEGLLNMISLRGRNDGLERVHLSYCSNLTIYPIYELLMACPKLSHLSLTAVPSFLRPDITAFCRPAPHDFSENQRQIFCVFSGKGVHKLRHYLMSLTTPTNGPQTDIDEILAKYIVANNIIQQNENLETAINRVIHNLNQDSAAILAATGINQGSEISNDFTFQNIDFERLDDIFNAFNDQFFNSYSIIPEHIEHLQSKIDRRFIEDPFNESFEEREPVVVPHGSREINSEMYHIVRKFHEIDERIDDFEVNVASLARVQFQFTGFLLHEMTQLYLQMIELNRQLSEVQNRVKISNNEKDIKGLFVWRMMFHNKFSKLLQKYKISTVVLRIYLKDSITFLTRQREWAIEMENMNFVNASNSNNVTENNNVTDDIRQSPLLRQLVGRASLTPDQIRLIQRSILNPSNLRGGATTNQIRGIQENVNESQTDERSGTPVD</sequence>
<dbReference type="SMART" id="SM00367">
    <property type="entry name" value="LRR_CC"/>
    <property type="match status" value="10"/>
</dbReference>
<dbReference type="SUPFAM" id="SSF81383">
    <property type="entry name" value="F-box domain"/>
    <property type="match status" value="1"/>
</dbReference>
<organism evidence="4 5">
    <name type="scientific">Arxiozyma heterogenica</name>
    <dbReference type="NCBI Taxonomy" id="278026"/>
    <lineage>
        <taxon>Eukaryota</taxon>
        <taxon>Fungi</taxon>
        <taxon>Dikarya</taxon>
        <taxon>Ascomycota</taxon>
        <taxon>Saccharomycotina</taxon>
        <taxon>Saccharomycetes</taxon>
        <taxon>Saccharomycetales</taxon>
        <taxon>Saccharomycetaceae</taxon>
        <taxon>Arxiozyma</taxon>
    </lineage>
</organism>
<dbReference type="SUPFAM" id="SSF52047">
    <property type="entry name" value="RNI-like"/>
    <property type="match status" value="1"/>
</dbReference>
<dbReference type="AlphaFoldDB" id="A0AAN8A7U9"/>
<dbReference type="Pfam" id="PF25372">
    <property type="entry name" value="DUF7885"/>
    <property type="match status" value="1"/>
</dbReference>
<dbReference type="EMBL" id="JAWIZZ010000035">
    <property type="protein sequence ID" value="KAK5781487.1"/>
    <property type="molecule type" value="Genomic_DNA"/>
</dbReference>